<feature type="signal peptide" evidence="1">
    <location>
        <begin position="1"/>
        <end position="22"/>
    </location>
</feature>
<dbReference type="Proteomes" id="UP001064971">
    <property type="component" value="Chromosome"/>
</dbReference>
<evidence type="ECO:0000256" key="1">
    <source>
        <dbReference type="SAM" id="SignalP"/>
    </source>
</evidence>
<evidence type="ECO:0000313" key="3">
    <source>
        <dbReference type="Proteomes" id="UP001064971"/>
    </source>
</evidence>
<keyword evidence="1" id="KW-0732">Signal</keyword>
<name>A0ABN6REM2_9DEIO</name>
<feature type="chain" id="PRO_5046333687" evidence="1">
    <location>
        <begin position="23"/>
        <end position="107"/>
    </location>
</feature>
<proteinExistence type="predicted"/>
<reference evidence="2" key="1">
    <citation type="submission" date="2022-07" db="EMBL/GenBank/DDBJ databases">
        <title>Complete Genome Sequence of the Radioresistant Bacterium Deinococcus aetherius ST0316, Isolated from the Air Dust collected in Lower Stratosphere above Japan.</title>
        <authorList>
            <person name="Satoh K."/>
            <person name="Hagiwara K."/>
            <person name="Katsumata K."/>
            <person name="Kubo A."/>
            <person name="Yokobori S."/>
            <person name="Yamagishi A."/>
            <person name="Oono Y."/>
            <person name="Narumi I."/>
        </authorList>
    </citation>
    <scope>NUCLEOTIDE SEQUENCE</scope>
    <source>
        <strain evidence="2">ST0316</strain>
    </source>
</reference>
<sequence>MSRRVLKNFLIAVAVLSGSAGADISEWTPRQARGACASLAAIAVRRASTVKLVFTRPATYRQGTWKLQGFALLTGAPNGLRRAPFYCTFTKGTDNFYIEPGSLTMGP</sequence>
<dbReference type="EMBL" id="AP026560">
    <property type="protein sequence ID" value="BDP41329.1"/>
    <property type="molecule type" value="Genomic_DNA"/>
</dbReference>
<protein>
    <submittedName>
        <fullName evidence="2">Uncharacterized protein</fullName>
    </submittedName>
</protein>
<keyword evidence="3" id="KW-1185">Reference proteome</keyword>
<accession>A0ABN6REM2</accession>
<organism evidence="2 3">
    <name type="scientific">Deinococcus aetherius</name>
    <dbReference type="NCBI Taxonomy" id="200252"/>
    <lineage>
        <taxon>Bacteria</taxon>
        <taxon>Thermotogati</taxon>
        <taxon>Deinococcota</taxon>
        <taxon>Deinococci</taxon>
        <taxon>Deinococcales</taxon>
        <taxon>Deinococcaceae</taxon>
        <taxon>Deinococcus</taxon>
    </lineage>
</organism>
<evidence type="ECO:0000313" key="2">
    <source>
        <dbReference type="EMBL" id="BDP41329.1"/>
    </source>
</evidence>
<gene>
    <name evidence="2" type="ORF">DAETH_12980</name>
</gene>